<comment type="catalytic activity">
    <reaction evidence="11">
        <text>GTP + ATP = 3',3'-cGAMP + 2 diphosphate</text>
        <dbReference type="Rhea" id="RHEA:35647"/>
        <dbReference type="ChEBI" id="CHEBI:30616"/>
        <dbReference type="ChEBI" id="CHEBI:33019"/>
        <dbReference type="ChEBI" id="CHEBI:37565"/>
        <dbReference type="ChEBI" id="CHEBI:71501"/>
    </reaction>
    <physiologicalReaction direction="left-to-right" evidence="11">
        <dbReference type="Rhea" id="RHEA:35648"/>
    </physiologicalReaction>
</comment>
<evidence type="ECO:0000313" key="14">
    <source>
        <dbReference type="Proteomes" id="UP000285310"/>
    </source>
</evidence>
<dbReference type="GO" id="GO:0046872">
    <property type="term" value="F:metal ion binding"/>
    <property type="evidence" value="ECO:0007669"/>
    <property type="project" value="UniProtKB-KW"/>
</dbReference>
<evidence type="ECO:0000256" key="10">
    <source>
        <dbReference type="ARBA" id="ARBA00044145"/>
    </source>
</evidence>
<evidence type="ECO:0000256" key="9">
    <source>
        <dbReference type="ARBA" id="ARBA00023134"/>
    </source>
</evidence>
<keyword evidence="5" id="KW-0067">ATP-binding</keyword>
<dbReference type="GO" id="GO:0005524">
    <property type="term" value="F:ATP binding"/>
    <property type="evidence" value="ECO:0007669"/>
    <property type="project" value="UniProtKB-KW"/>
</dbReference>
<keyword evidence="4" id="KW-0547">Nucleotide-binding</keyword>
<keyword evidence="9" id="KW-0342">GTP-binding</keyword>
<dbReference type="Proteomes" id="UP000285310">
    <property type="component" value="Unassembled WGS sequence"/>
</dbReference>
<evidence type="ECO:0000256" key="2">
    <source>
        <dbReference type="ARBA" id="ARBA00022695"/>
    </source>
</evidence>
<evidence type="ECO:0000256" key="5">
    <source>
        <dbReference type="ARBA" id="ARBA00022840"/>
    </source>
</evidence>
<gene>
    <name evidence="13" type="ORF">SAJA_12660</name>
</gene>
<evidence type="ECO:0000313" key="13">
    <source>
        <dbReference type="EMBL" id="ROO25661.1"/>
    </source>
</evidence>
<dbReference type="OrthoDB" id="6402963at2"/>
<protein>
    <recommendedName>
        <fullName evidence="10">Cyclic GMP-AMP synthase</fullName>
    </recommendedName>
</protein>
<dbReference type="GO" id="GO:0009117">
    <property type="term" value="P:nucleotide metabolic process"/>
    <property type="evidence" value="ECO:0007669"/>
    <property type="project" value="UniProtKB-KW"/>
</dbReference>
<dbReference type="GO" id="GO:0005525">
    <property type="term" value="F:GTP binding"/>
    <property type="evidence" value="ECO:0007669"/>
    <property type="project" value="UniProtKB-KW"/>
</dbReference>
<organism evidence="13 14">
    <name type="scientific">Salinisphaera japonica YTM-1</name>
    <dbReference type="NCBI Taxonomy" id="1209778"/>
    <lineage>
        <taxon>Bacteria</taxon>
        <taxon>Pseudomonadati</taxon>
        <taxon>Pseudomonadota</taxon>
        <taxon>Gammaproteobacteria</taxon>
        <taxon>Salinisphaerales</taxon>
        <taxon>Salinisphaeraceae</taxon>
        <taxon>Salinisphaera</taxon>
    </lineage>
</organism>
<dbReference type="InterPro" id="IPR048445">
    <property type="entry name" value="DncV-like_NTFase"/>
</dbReference>
<dbReference type="NCBIfam" id="NF041078">
    <property type="entry name" value="cGAS"/>
    <property type="match status" value="1"/>
</dbReference>
<feature type="domain" description="Cyclic GMP-AMP synthase DncV-like nucleotidyltransferase" evidence="12">
    <location>
        <begin position="67"/>
        <end position="161"/>
    </location>
</feature>
<reference evidence="13 14" key="1">
    <citation type="submission" date="2013-10" db="EMBL/GenBank/DDBJ databases">
        <title>Salinisphaera japonica YTM-1 Genome Sequencing.</title>
        <authorList>
            <person name="Lai Q."/>
            <person name="Li C."/>
            <person name="Shao Z."/>
        </authorList>
    </citation>
    <scope>NUCLEOTIDE SEQUENCE [LARGE SCALE GENOMIC DNA]</scope>
    <source>
        <strain evidence="13 14">YTM-1</strain>
    </source>
</reference>
<evidence type="ECO:0000256" key="11">
    <source>
        <dbReference type="ARBA" id="ARBA00048304"/>
    </source>
</evidence>
<comment type="caution">
    <text evidence="13">The sequence shown here is derived from an EMBL/GenBank/DDBJ whole genome shotgun (WGS) entry which is preliminary data.</text>
</comment>
<keyword evidence="7" id="KW-0546">Nucleotide metabolism</keyword>
<keyword evidence="8" id="KW-0051">Antiviral defense</keyword>
<evidence type="ECO:0000256" key="3">
    <source>
        <dbReference type="ARBA" id="ARBA00022723"/>
    </source>
</evidence>
<keyword evidence="2" id="KW-0548">Nucleotidyltransferase</keyword>
<dbReference type="AlphaFoldDB" id="A0A423PJ95"/>
<dbReference type="InterPro" id="IPR047805">
    <property type="entry name" value="GAMP_synthase"/>
</dbReference>
<sequence>MRTSNNLSGAFHKSGSSKTLLVNLAPDNEMLDEIRRAEAIIRRELSAILKKGLSTIMLCDEGVTPAPKYLRQGSNAYGTLIDPLRGSTNYREADSDIGMYLPLEFIKGATSTPKLGAKKLRELTAQALAQIANANGWRFKSKHCCDRIYIRDDAHIDVTSYAIPRARHQEMVALAFVESSSKMDSSTTQSDEITWFEIPETSLLATSDGWVRSDAKSINNTIENASQLFGPMFKRVVRFCKALRDWGDDAAGPTSIALTLLTAKHLDFNLCRVGRDDLALLAVLGPMADGLLGRLPAPGNEDIDVLEATDYSVRERLAASLRQRQSALRDALHDQSCEQAYDTMKAIFGIRFPDAPDEARENDVGVTNTLGLAVPGIVHTSNNRAIPLRGNAQSA</sequence>
<evidence type="ECO:0000256" key="6">
    <source>
        <dbReference type="ARBA" id="ARBA00022842"/>
    </source>
</evidence>
<dbReference type="EMBL" id="AYKG01000045">
    <property type="protein sequence ID" value="ROO25661.1"/>
    <property type="molecule type" value="Genomic_DNA"/>
</dbReference>
<evidence type="ECO:0000259" key="12">
    <source>
        <dbReference type="Pfam" id="PF21654"/>
    </source>
</evidence>
<keyword evidence="14" id="KW-1185">Reference proteome</keyword>
<accession>A0A423PJ95</accession>
<proteinExistence type="predicted"/>
<evidence type="ECO:0000256" key="8">
    <source>
        <dbReference type="ARBA" id="ARBA00023118"/>
    </source>
</evidence>
<keyword evidence="1" id="KW-0808">Transferase</keyword>
<name>A0A423PJ95_9GAMM</name>
<evidence type="ECO:0000256" key="7">
    <source>
        <dbReference type="ARBA" id="ARBA00023080"/>
    </source>
</evidence>
<dbReference type="GO" id="GO:0140701">
    <property type="term" value="F:3',3'-cyclic GMP-AMP synthase activity"/>
    <property type="evidence" value="ECO:0007669"/>
    <property type="project" value="InterPro"/>
</dbReference>
<evidence type="ECO:0000256" key="4">
    <source>
        <dbReference type="ARBA" id="ARBA00022741"/>
    </source>
</evidence>
<dbReference type="InParanoid" id="A0A423PJ95"/>
<keyword evidence="6" id="KW-0460">Magnesium</keyword>
<evidence type="ECO:0000256" key="1">
    <source>
        <dbReference type="ARBA" id="ARBA00022679"/>
    </source>
</evidence>
<keyword evidence="3" id="KW-0479">Metal-binding</keyword>
<dbReference type="RefSeq" id="WP_123658992.1">
    <property type="nucleotide sequence ID" value="NZ_AYKG01000045.1"/>
</dbReference>
<dbReference type="Pfam" id="PF21654">
    <property type="entry name" value="DncV-like_NTFase"/>
    <property type="match status" value="1"/>
</dbReference>
<dbReference type="GO" id="GO:0051607">
    <property type="term" value="P:defense response to virus"/>
    <property type="evidence" value="ECO:0007669"/>
    <property type="project" value="UniProtKB-KW"/>
</dbReference>